<reference evidence="3 4" key="1">
    <citation type="journal article" date="2014" name="PLoS Genet.">
        <title>Analysis of the Phlebiopsis gigantea genome, transcriptome and secretome provides insight into its pioneer colonization strategies of wood.</title>
        <authorList>
            <person name="Hori C."/>
            <person name="Ishida T."/>
            <person name="Igarashi K."/>
            <person name="Samejima M."/>
            <person name="Suzuki H."/>
            <person name="Master E."/>
            <person name="Ferreira P."/>
            <person name="Ruiz-Duenas F.J."/>
            <person name="Held B."/>
            <person name="Canessa P."/>
            <person name="Larrondo L.F."/>
            <person name="Schmoll M."/>
            <person name="Druzhinina I.S."/>
            <person name="Kubicek C.P."/>
            <person name="Gaskell J.A."/>
            <person name="Kersten P."/>
            <person name="St John F."/>
            <person name="Glasner J."/>
            <person name="Sabat G."/>
            <person name="Splinter BonDurant S."/>
            <person name="Syed K."/>
            <person name="Yadav J."/>
            <person name="Mgbeahuruike A.C."/>
            <person name="Kovalchuk A."/>
            <person name="Asiegbu F.O."/>
            <person name="Lackner G."/>
            <person name="Hoffmeister D."/>
            <person name="Rencoret J."/>
            <person name="Gutierrez A."/>
            <person name="Sun H."/>
            <person name="Lindquist E."/>
            <person name="Barry K."/>
            <person name="Riley R."/>
            <person name="Grigoriev I.V."/>
            <person name="Henrissat B."/>
            <person name="Kues U."/>
            <person name="Berka R.M."/>
            <person name="Martinez A.T."/>
            <person name="Covert S.F."/>
            <person name="Blanchette R.A."/>
            <person name="Cullen D."/>
        </authorList>
    </citation>
    <scope>NUCLEOTIDE SEQUENCE [LARGE SCALE GENOMIC DNA]</scope>
    <source>
        <strain evidence="3 4">11061_1 CR5-6</strain>
    </source>
</reference>
<name>A0A0C3SBY6_PHLG1</name>
<feature type="region of interest" description="Disordered" evidence="1">
    <location>
        <begin position="623"/>
        <end position="654"/>
    </location>
</feature>
<evidence type="ECO:0000259" key="2">
    <source>
        <dbReference type="PROSITE" id="PS50011"/>
    </source>
</evidence>
<evidence type="ECO:0000256" key="1">
    <source>
        <dbReference type="SAM" id="MobiDB-lite"/>
    </source>
</evidence>
<dbReference type="GO" id="GO:0005524">
    <property type="term" value="F:ATP binding"/>
    <property type="evidence" value="ECO:0007669"/>
    <property type="project" value="InterPro"/>
</dbReference>
<dbReference type="PANTHER" id="PTHR38248">
    <property type="entry name" value="FUNK1 6"/>
    <property type="match status" value="1"/>
</dbReference>
<gene>
    <name evidence="3" type="ORF">PHLGIDRAFT_508988</name>
</gene>
<dbReference type="SUPFAM" id="SSF56112">
    <property type="entry name" value="Protein kinase-like (PK-like)"/>
    <property type="match status" value="1"/>
</dbReference>
<feature type="compositionally biased region" description="Basic residues" evidence="1">
    <location>
        <begin position="643"/>
        <end position="654"/>
    </location>
</feature>
<dbReference type="Gene3D" id="1.10.510.10">
    <property type="entry name" value="Transferase(Phosphotransferase) domain 1"/>
    <property type="match status" value="1"/>
</dbReference>
<dbReference type="InterPro" id="IPR011009">
    <property type="entry name" value="Kinase-like_dom_sf"/>
</dbReference>
<evidence type="ECO:0000313" key="3">
    <source>
        <dbReference type="EMBL" id="KIP08370.1"/>
    </source>
</evidence>
<protein>
    <recommendedName>
        <fullName evidence="2">Protein kinase domain-containing protein</fullName>
    </recommendedName>
</protein>
<dbReference type="AlphaFoldDB" id="A0A0C3SBY6"/>
<dbReference type="Proteomes" id="UP000053257">
    <property type="component" value="Unassembled WGS sequence"/>
</dbReference>
<dbReference type="OrthoDB" id="5584477at2759"/>
<organism evidence="3 4">
    <name type="scientific">Phlebiopsis gigantea (strain 11061_1 CR5-6)</name>
    <name type="common">White-rot fungus</name>
    <name type="synonym">Peniophora gigantea</name>
    <dbReference type="NCBI Taxonomy" id="745531"/>
    <lineage>
        <taxon>Eukaryota</taxon>
        <taxon>Fungi</taxon>
        <taxon>Dikarya</taxon>
        <taxon>Basidiomycota</taxon>
        <taxon>Agaricomycotina</taxon>
        <taxon>Agaricomycetes</taxon>
        <taxon>Polyporales</taxon>
        <taxon>Phanerochaetaceae</taxon>
        <taxon>Phlebiopsis</taxon>
    </lineage>
</organism>
<dbReference type="GO" id="GO:0004672">
    <property type="term" value="F:protein kinase activity"/>
    <property type="evidence" value="ECO:0007669"/>
    <property type="project" value="InterPro"/>
</dbReference>
<dbReference type="EMBL" id="KN840481">
    <property type="protein sequence ID" value="KIP08370.1"/>
    <property type="molecule type" value="Genomic_DNA"/>
</dbReference>
<dbReference type="Pfam" id="PF17667">
    <property type="entry name" value="Pkinase_fungal"/>
    <property type="match status" value="1"/>
</dbReference>
<sequence length="654" mass="73823">MSHGYFVGPIPTKWFFRHFMHSADGAIPVPRANFSAVREARDADTMRLKLVTAIHRHGLAPGLEYIATLRDEQAEMEAGPSTSTTAVGLGEAVPSIYARPKREGSTAPRTMRGIPLEALDFYTACLPIEVRADDSSDPFLDPLDYNDHLRTTVGPYTFAWYDDTREATRTALAAQARELMHRQQRVCVLQLVLCGRHARLLRWDRGGAVVTERFAYAAAAGVLAEFLWRYAHLPAAARGWDDTAGPPNAREAGLFRAAVQRFLKAHAGGARTVPQGEVTLDAAYPVWRVRVADEHSGAATVLIVQRPFHTSGGVLGRATRGYLAYDVRARRVTFFKDTWRPGYTRRLGAEAGTYHTLREHGVQHLPKVLYACDVRDGGGELQQTRSYGIAHMNPAWDQRTERSGELVHHRVVQEIAYPLQQALDEREYVQVLHDAAVAVGTAHAQANLLHRDLSLNNVMITSEGRGVLNDWDMAGRDTTSIYVGTWTYMSIGILQNPKKRHDVLDDYESLYWILQFGVMTRYLAEGAEPEMNIFDEMERNDANTHWIGGTKKLEWVLTSEGRVIPCTSAPLRQLVADMDAAWRRYYQLQADHTGKEAEWEKVQARYKTAAFWGHIFEQALEKFPQPMKRGRKRKAEPMEPPRRSKRLKILRGED</sequence>
<dbReference type="PROSITE" id="PS50011">
    <property type="entry name" value="PROTEIN_KINASE_DOM"/>
    <property type="match status" value="1"/>
</dbReference>
<dbReference type="InterPro" id="IPR008266">
    <property type="entry name" value="Tyr_kinase_AS"/>
</dbReference>
<dbReference type="PANTHER" id="PTHR38248:SF2">
    <property type="entry name" value="FUNK1 11"/>
    <property type="match status" value="1"/>
</dbReference>
<dbReference type="InterPro" id="IPR000719">
    <property type="entry name" value="Prot_kinase_dom"/>
</dbReference>
<accession>A0A0C3SBY6</accession>
<keyword evidence="4" id="KW-1185">Reference proteome</keyword>
<dbReference type="HOGENOM" id="CLU_006410_5_0_1"/>
<evidence type="ECO:0000313" key="4">
    <source>
        <dbReference type="Proteomes" id="UP000053257"/>
    </source>
</evidence>
<proteinExistence type="predicted"/>
<dbReference type="InterPro" id="IPR040976">
    <property type="entry name" value="Pkinase_fungal"/>
</dbReference>
<dbReference type="PROSITE" id="PS00109">
    <property type="entry name" value="PROTEIN_KINASE_TYR"/>
    <property type="match status" value="1"/>
</dbReference>
<feature type="domain" description="Protein kinase" evidence="2">
    <location>
        <begin position="304"/>
        <end position="586"/>
    </location>
</feature>